<keyword evidence="1" id="KW-0732">Signal</keyword>
<evidence type="ECO:0000256" key="1">
    <source>
        <dbReference type="SAM" id="SignalP"/>
    </source>
</evidence>
<sequence length="187" mass="21295">MQYSTALLSILAATATAFPTLVPRQSNEPDQPTKTYCFPKNETSGELLAPAAYANLVKRVPTPYVETAWSNNNTILNPAQNSHIWIYSGNKEKLVFDALFLCTYDIDNSTQRWPADSEQYMQADDILEYECGSRAGGVVLFEDDRVAYGRGHFEEFDLTLWDGFNGELGDRCEEYKKKFDEMEEEEQ</sequence>
<dbReference type="Proteomes" id="UP000275078">
    <property type="component" value="Unassembled WGS sequence"/>
</dbReference>
<feature type="signal peptide" evidence="1">
    <location>
        <begin position="1"/>
        <end position="17"/>
    </location>
</feature>
<accession>A0A3N4I6U2</accession>
<gene>
    <name evidence="2" type="ORF">BJ508DRAFT_327876</name>
</gene>
<reference evidence="2 3" key="1">
    <citation type="journal article" date="2018" name="Nat. Ecol. Evol.">
        <title>Pezizomycetes genomes reveal the molecular basis of ectomycorrhizal truffle lifestyle.</title>
        <authorList>
            <person name="Murat C."/>
            <person name="Payen T."/>
            <person name="Noel B."/>
            <person name="Kuo A."/>
            <person name="Morin E."/>
            <person name="Chen J."/>
            <person name="Kohler A."/>
            <person name="Krizsan K."/>
            <person name="Balestrini R."/>
            <person name="Da Silva C."/>
            <person name="Montanini B."/>
            <person name="Hainaut M."/>
            <person name="Levati E."/>
            <person name="Barry K.W."/>
            <person name="Belfiori B."/>
            <person name="Cichocki N."/>
            <person name="Clum A."/>
            <person name="Dockter R.B."/>
            <person name="Fauchery L."/>
            <person name="Guy J."/>
            <person name="Iotti M."/>
            <person name="Le Tacon F."/>
            <person name="Lindquist E.A."/>
            <person name="Lipzen A."/>
            <person name="Malagnac F."/>
            <person name="Mello A."/>
            <person name="Molinier V."/>
            <person name="Miyauchi S."/>
            <person name="Poulain J."/>
            <person name="Riccioni C."/>
            <person name="Rubini A."/>
            <person name="Sitrit Y."/>
            <person name="Splivallo R."/>
            <person name="Traeger S."/>
            <person name="Wang M."/>
            <person name="Zifcakova L."/>
            <person name="Wipf D."/>
            <person name="Zambonelli A."/>
            <person name="Paolocci F."/>
            <person name="Nowrousian M."/>
            <person name="Ottonello S."/>
            <person name="Baldrian P."/>
            <person name="Spatafora J.W."/>
            <person name="Henrissat B."/>
            <person name="Nagy L.G."/>
            <person name="Aury J.M."/>
            <person name="Wincker P."/>
            <person name="Grigoriev I.V."/>
            <person name="Bonfante P."/>
            <person name="Martin F.M."/>
        </authorList>
    </citation>
    <scope>NUCLEOTIDE SEQUENCE [LARGE SCALE GENOMIC DNA]</scope>
    <source>
        <strain evidence="2 3">RN42</strain>
    </source>
</reference>
<dbReference type="AlphaFoldDB" id="A0A3N4I6U2"/>
<organism evidence="2 3">
    <name type="scientific">Ascobolus immersus RN42</name>
    <dbReference type="NCBI Taxonomy" id="1160509"/>
    <lineage>
        <taxon>Eukaryota</taxon>
        <taxon>Fungi</taxon>
        <taxon>Dikarya</taxon>
        <taxon>Ascomycota</taxon>
        <taxon>Pezizomycotina</taxon>
        <taxon>Pezizomycetes</taxon>
        <taxon>Pezizales</taxon>
        <taxon>Ascobolaceae</taxon>
        <taxon>Ascobolus</taxon>
    </lineage>
</organism>
<protein>
    <submittedName>
        <fullName evidence="2">Uncharacterized protein</fullName>
    </submittedName>
</protein>
<evidence type="ECO:0000313" key="2">
    <source>
        <dbReference type="EMBL" id="RPA79820.1"/>
    </source>
</evidence>
<feature type="chain" id="PRO_5018016834" evidence="1">
    <location>
        <begin position="18"/>
        <end position="187"/>
    </location>
</feature>
<evidence type="ECO:0000313" key="3">
    <source>
        <dbReference type="Proteomes" id="UP000275078"/>
    </source>
</evidence>
<proteinExistence type="predicted"/>
<keyword evidence="3" id="KW-1185">Reference proteome</keyword>
<dbReference type="EMBL" id="ML119694">
    <property type="protein sequence ID" value="RPA79820.1"/>
    <property type="molecule type" value="Genomic_DNA"/>
</dbReference>
<name>A0A3N4I6U2_ASCIM</name>